<accession>A0AAV7P9V5</accession>
<gene>
    <name evidence="2" type="ORF">NDU88_002102</name>
</gene>
<evidence type="ECO:0000313" key="3">
    <source>
        <dbReference type="Proteomes" id="UP001066276"/>
    </source>
</evidence>
<organism evidence="2 3">
    <name type="scientific">Pleurodeles waltl</name>
    <name type="common">Iberian ribbed newt</name>
    <dbReference type="NCBI Taxonomy" id="8319"/>
    <lineage>
        <taxon>Eukaryota</taxon>
        <taxon>Metazoa</taxon>
        <taxon>Chordata</taxon>
        <taxon>Craniata</taxon>
        <taxon>Vertebrata</taxon>
        <taxon>Euteleostomi</taxon>
        <taxon>Amphibia</taxon>
        <taxon>Batrachia</taxon>
        <taxon>Caudata</taxon>
        <taxon>Salamandroidea</taxon>
        <taxon>Salamandridae</taxon>
        <taxon>Pleurodelinae</taxon>
        <taxon>Pleurodeles</taxon>
    </lineage>
</organism>
<evidence type="ECO:0000313" key="2">
    <source>
        <dbReference type="EMBL" id="KAJ1123634.1"/>
    </source>
</evidence>
<feature type="region of interest" description="Disordered" evidence="1">
    <location>
        <begin position="1"/>
        <end position="78"/>
    </location>
</feature>
<keyword evidence="3" id="KW-1185">Reference proteome</keyword>
<comment type="caution">
    <text evidence="2">The sequence shown here is derived from an EMBL/GenBank/DDBJ whole genome shotgun (WGS) entry which is preliminary data.</text>
</comment>
<dbReference type="Proteomes" id="UP001066276">
    <property type="component" value="Chromosome 7"/>
</dbReference>
<dbReference type="EMBL" id="JANPWB010000011">
    <property type="protein sequence ID" value="KAJ1123634.1"/>
    <property type="molecule type" value="Genomic_DNA"/>
</dbReference>
<dbReference type="AlphaFoldDB" id="A0AAV7P9V5"/>
<feature type="compositionally biased region" description="Basic residues" evidence="1">
    <location>
        <begin position="23"/>
        <end position="34"/>
    </location>
</feature>
<name>A0AAV7P9V5_PLEWA</name>
<protein>
    <submittedName>
        <fullName evidence="2">Uncharacterized protein</fullName>
    </submittedName>
</protein>
<reference evidence="2" key="1">
    <citation type="journal article" date="2022" name="bioRxiv">
        <title>Sequencing and chromosome-scale assembly of the giantPleurodeles waltlgenome.</title>
        <authorList>
            <person name="Brown T."/>
            <person name="Elewa A."/>
            <person name="Iarovenko S."/>
            <person name="Subramanian E."/>
            <person name="Araus A.J."/>
            <person name="Petzold A."/>
            <person name="Susuki M."/>
            <person name="Suzuki K.-i.T."/>
            <person name="Hayashi T."/>
            <person name="Toyoda A."/>
            <person name="Oliveira C."/>
            <person name="Osipova E."/>
            <person name="Leigh N.D."/>
            <person name="Simon A."/>
            <person name="Yun M.H."/>
        </authorList>
    </citation>
    <scope>NUCLEOTIDE SEQUENCE</scope>
    <source>
        <strain evidence="2">20211129_DDA</strain>
        <tissue evidence="2">Liver</tissue>
    </source>
</reference>
<proteinExistence type="predicted"/>
<sequence length="78" mass="8786">MFPGSTNPVRSSLSPREPGSQRARSRSREGRRRVCGGESEVWIRKLLKMPRTSPEGPPGSKNRGDSWYHRHPSSAVQE</sequence>
<evidence type="ECO:0000256" key="1">
    <source>
        <dbReference type="SAM" id="MobiDB-lite"/>
    </source>
</evidence>
<feature type="compositionally biased region" description="Polar residues" evidence="1">
    <location>
        <begin position="1"/>
        <end position="14"/>
    </location>
</feature>